<proteinExistence type="inferred from homology"/>
<comment type="caution">
    <text evidence="8">The sequence shown here is derived from an EMBL/GenBank/DDBJ whole genome shotgun (WGS) entry which is preliminary data.</text>
</comment>
<comment type="similarity">
    <text evidence="2">Belongs to the OmpP1/FadL family.</text>
</comment>
<keyword evidence="5" id="KW-0732">Signal</keyword>
<evidence type="ECO:0000313" key="8">
    <source>
        <dbReference type="EMBL" id="MEK7948902.1"/>
    </source>
</evidence>
<organism evidence="8 9">
    <name type="scientific">Luteolibacter soli</name>
    <dbReference type="NCBI Taxonomy" id="3135280"/>
    <lineage>
        <taxon>Bacteria</taxon>
        <taxon>Pseudomonadati</taxon>
        <taxon>Verrucomicrobiota</taxon>
        <taxon>Verrucomicrobiia</taxon>
        <taxon>Verrucomicrobiales</taxon>
        <taxon>Verrucomicrobiaceae</taxon>
        <taxon>Luteolibacter</taxon>
    </lineage>
</organism>
<protein>
    <submittedName>
        <fullName evidence="8">Outer membrane protein transport protein</fullName>
    </submittedName>
</protein>
<evidence type="ECO:0000256" key="6">
    <source>
        <dbReference type="ARBA" id="ARBA00023136"/>
    </source>
</evidence>
<evidence type="ECO:0000256" key="5">
    <source>
        <dbReference type="ARBA" id="ARBA00022729"/>
    </source>
</evidence>
<dbReference type="Proteomes" id="UP001371305">
    <property type="component" value="Unassembled WGS sequence"/>
</dbReference>
<evidence type="ECO:0000256" key="3">
    <source>
        <dbReference type="ARBA" id="ARBA00022452"/>
    </source>
</evidence>
<keyword evidence="9" id="KW-1185">Reference proteome</keyword>
<evidence type="ECO:0000256" key="1">
    <source>
        <dbReference type="ARBA" id="ARBA00004571"/>
    </source>
</evidence>
<dbReference type="PANTHER" id="PTHR35093">
    <property type="entry name" value="OUTER MEMBRANE PROTEIN NMB0088-RELATED"/>
    <property type="match status" value="1"/>
</dbReference>
<keyword evidence="7" id="KW-0998">Cell outer membrane</keyword>
<dbReference type="Gene3D" id="2.40.160.60">
    <property type="entry name" value="Outer membrane protein transport protein (OMPP1/FadL/TodX)"/>
    <property type="match status" value="1"/>
</dbReference>
<dbReference type="Pfam" id="PF03349">
    <property type="entry name" value="Toluene_X"/>
    <property type="match status" value="1"/>
</dbReference>
<sequence>MPLPPRRAAVVFALAPLGFAMGNGVLRHGFGAADAGTAGAFAETRADALTAMQVNPASLAALGENEWTFSLRGVTGDGEFTRSGRRYDMDRSGVIPELALAWRDGDSPWTFGVSVAALSALEADWLYPDAPGGIGGISYGLVGHDSGFKAVRGNAGVSFALNENLSFGATIGALYSEVDFDAPFIFQSNPALAGAKVDLDLNTSGWDAISEFGMLWRPDKRWSVGIHARPKVTLEHEGSAVADFSAQLPGVTPTYNHYEAVTRNALPLVAGLGISWQAADRLRLGMSADWIQWSAAFDQLEVGLSQGTNPVINGAIGPNVADRVPVGWKDRWVIALGAEFDLSDSWVLRGGWRYGESPQPAALVTPLNAALPEHTLALGLGWKSGPWSLDASYEVQFGDARKVATSGYRAGEYSNSSLDFTVQALTFGVTRRF</sequence>
<keyword evidence="4" id="KW-0812">Transmembrane</keyword>
<evidence type="ECO:0000256" key="4">
    <source>
        <dbReference type="ARBA" id="ARBA00022692"/>
    </source>
</evidence>
<name>A0ABU9AP56_9BACT</name>
<reference evidence="8 9" key="1">
    <citation type="submission" date="2024-04" db="EMBL/GenBank/DDBJ databases">
        <title>Luteolibacter sp. isolated from soil.</title>
        <authorList>
            <person name="An J."/>
        </authorList>
    </citation>
    <scope>NUCLEOTIDE SEQUENCE [LARGE SCALE GENOMIC DNA]</scope>
    <source>
        <strain evidence="8 9">Y139</strain>
    </source>
</reference>
<dbReference type="EMBL" id="JBBUKT010000001">
    <property type="protein sequence ID" value="MEK7948902.1"/>
    <property type="molecule type" value="Genomic_DNA"/>
</dbReference>
<keyword evidence="3" id="KW-1134">Transmembrane beta strand</keyword>
<evidence type="ECO:0000256" key="2">
    <source>
        <dbReference type="ARBA" id="ARBA00008163"/>
    </source>
</evidence>
<evidence type="ECO:0000256" key="7">
    <source>
        <dbReference type="ARBA" id="ARBA00023237"/>
    </source>
</evidence>
<dbReference type="PANTHER" id="PTHR35093:SF8">
    <property type="entry name" value="OUTER MEMBRANE PROTEIN NMB0088-RELATED"/>
    <property type="match status" value="1"/>
</dbReference>
<dbReference type="InterPro" id="IPR005017">
    <property type="entry name" value="OMPP1/FadL/TodX"/>
</dbReference>
<keyword evidence="6" id="KW-0472">Membrane</keyword>
<dbReference type="SUPFAM" id="SSF56935">
    <property type="entry name" value="Porins"/>
    <property type="match status" value="1"/>
</dbReference>
<comment type="subcellular location">
    <subcellularLocation>
        <location evidence="1">Cell outer membrane</location>
        <topology evidence="1">Multi-pass membrane protein</topology>
    </subcellularLocation>
</comment>
<accession>A0ABU9AP56</accession>
<evidence type="ECO:0000313" key="9">
    <source>
        <dbReference type="Proteomes" id="UP001371305"/>
    </source>
</evidence>
<gene>
    <name evidence="8" type="ORF">WKV53_00260</name>
</gene>
<dbReference type="RefSeq" id="WP_341402238.1">
    <property type="nucleotide sequence ID" value="NZ_JBBUKT010000001.1"/>
</dbReference>